<reference evidence="1 2" key="1">
    <citation type="submission" date="2018-03" db="EMBL/GenBank/DDBJ databases">
        <title>Novel Streptomyces sp. from soil.</title>
        <authorList>
            <person name="Tan G.Y.A."/>
            <person name="Lee Z.Y."/>
        </authorList>
    </citation>
    <scope>NUCLEOTIDE SEQUENCE [LARGE SCALE GENOMIC DNA]</scope>
    <source>
        <strain evidence="1 2">ST5x</strain>
    </source>
</reference>
<name>A0A2S9PYA4_9ACTN</name>
<dbReference type="AlphaFoldDB" id="A0A2S9PYA4"/>
<dbReference type="OrthoDB" id="9903298at2"/>
<proteinExistence type="predicted"/>
<keyword evidence="2" id="KW-1185">Reference proteome</keyword>
<organism evidence="1 2">
    <name type="scientific">Streptomyces solincola</name>
    <dbReference type="NCBI Taxonomy" id="2100817"/>
    <lineage>
        <taxon>Bacteria</taxon>
        <taxon>Bacillati</taxon>
        <taxon>Actinomycetota</taxon>
        <taxon>Actinomycetes</taxon>
        <taxon>Kitasatosporales</taxon>
        <taxon>Streptomycetaceae</taxon>
        <taxon>Streptomyces</taxon>
    </lineage>
</organism>
<dbReference type="EMBL" id="PVLV01000121">
    <property type="protein sequence ID" value="PRH79398.1"/>
    <property type="molecule type" value="Genomic_DNA"/>
</dbReference>
<dbReference type="Proteomes" id="UP000239322">
    <property type="component" value="Unassembled WGS sequence"/>
</dbReference>
<sequence>MRFFNNVLRRGQQVTLKAGGAQTSSTTGEAVNTGEGAVAVVDVVVTAASGTTPTMTVVVEGSNDGTAWVELGTIGAGGYRAGSSGSAPANFTAAATSSGAFPAPEFIRTRSVIGGTTPSFTYSVSAVIGG</sequence>
<gene>
    <name evidence="1" type="ORF">C6N75_09960</name>
</gene>
<dbReference type="RefSeq" id="WP_105868514.1">
    <property type="nucleotide sequence ID" value="NZ_PVLV01000121.1"/>
</dbReference>
<evidence type="ECO:0000313" key="2">
    <source>
        <dbReference type="Proteomes" id="UP000239322"/>
    </source>
</evidence>
<protein>
    <submittedName>
        <fullName evidence="1">Uncharacterized protein</fullName>
    </submittedName>
</protein>
<accession>A0A2S9PYA4</accession>
<comment type="caution">
    <text evidence="1">The sequence shown here is derived from an EMBL/GenBank/DDBJ whole genome shotgun (WGS) entry which is preliminary data.</text>
</comment>
<evidence type="ECO:0000313" key="1">
    <source>
        <dbReference type="EMBL" id="PRH79398.1"/>
    </source>
</evidence>